<reference evidence="5" key="2">
    <citation type="journal article" date="2023" name="BMC Genomics">
        <title>Pest status, molecular evolution, and epigenetic factors derived from the genome assembly of Frankliniella fusca, a thysanopteran phytovirus vector.</title>
        <authorList>
            <person name="Catto M.A."/>
            <person name="Labadie P.E."/>
            <person name="Jacobson A.L."/>
            <person name="Kennedy G.G."/>
            <person name="Srinivasan R."/>
            <person name="Hunt B.G."/>
        </authorList>
    </citation>
    <scope>NUCLEOTIDE SEQUENCE</scope>
    <source>
        <strain evidence="5">PL_HMW_Pooled</strain>
    </source>
</reference>
<dbReference type="Pfam" id="PF14214">
    <property type="entry name" value="Helitron_like_N"/>
    <property type="match status" value="1"/>
</dbReference>
<dbReference type="InterPro" id="IPR038765">
    <property type="entry name" value="Papain-like_cys_pep_sf"/>
</dbReference>
<organism evidence="5 6">
    <name type="scientific">Frankliniella fusca</name>
    <dbReference type="NCBI Taxonomy" id="407009"/>
    <lineage>
        <taxon>Eukaryota</taxon>
        <taxon>Metazoa</taxon>
        <taxon>Ecdysozoa</taxon>
        <taxon>Arthropoda</taxon>
        <taxon>Hexapoda</taxon>
        <taxon>Insecta</taxon>
        <taxon>Pterygota</taxon>
        <taxon>Neoptera</taxon>
        <taxon>Paraneoptera</taxon>
        <taxon>Thysanoptera</taxon>
        <taxon>Terebrantia</taxon>
        <taxon>Thripoidea</taxon>
        <taxon>Thripidae</taxon>
        <taxon>Frankliniella</taxon>
    </lineage>
</organism>
<dbReference type="InterPro" id="IPR025476">
    <property type="entry name" value="Helitron_helicase-like"/>
</dbReference>
<keyword evidence="1" id="KW-0175">Coiled coil</keyword>
<dbReference type="PANTHER" id="PTHR47642">
    <property type="entry name" value="ATP-DEPENDENT DNA HELICASE"/>
    <property type="match status" value="1"/>
</dbReference>
<evidence type="ECO:0000259" key="3">
    <source>
        <dbReference type="Pfam" id="PF14214"/>
    </source>
</evidence>
<feature type="compositionally biased region" description="Polar residues" evidence="2">
    <location>
        <begin position="241"/>
        <end position="262"/>
    </location>
</feature>
<dbReference type="PANTHER" id="PTHR47642:SF5">
    <property type="entry name" value="ATP-DEPENDENT DNA HELICASE"/>
    <property type="match status" value="1"/>
</dbReference>
<dbReference type="InterPro" id="IPR046700">
    <property type="entry name" value="DUF6570"/>
</dbReference>
<feature type="domain" description="Helitron helicase-like" evidence="3">
    <location>
        <begin position="1016"/>
        <end position="1140"/>
    </location>
</feature>
<evidence type="ECO:0000256" key="1">
    <source>
        <dbReference type="SAM" id="Coils"/>
    </source>
</evidence>
<evidence type="ECO:0000256" key="2">
    <source>
        <dbReference type="SAM" id="MobiDB-lite"/>
    </source>
</evidence>
<feature type="region of interest" description="Disordered" evidence="2">
    <location>
        <begin position="858"/>
        <end position="877"/>
    </location>
</feature>
<feature type="region of interest" description="Disordered" evidence="2">
    <location>
        <begin position="563"/>
        <end position="583"/>
    </location>
</feature>
<feature type="domain" description="DUF6570" evidence="4">
    <location>
        <begin position="661"/>
        <end position="789"/>
    </location>
</feature>
<dbReference type="PROSITE" id="PS51257">
    <property type="entry name" value="PROKAR_LIPOPROTEIN"/>
    <property type="match status" value="1"/>
</dbReference>
<dbReference type="Proteomes" id="UP001219518">
    <property type="component" value="Unassembled WGS sequence"/>
</dbReference>
<accession>A0AAE1HCA8</accession>
<feature type="coiled-coil region" evidence="1">
    <location>
        <begin position="478"/>
        <end position="520"/>
    </location>
</feature>
<sequence length="1566" mass="178726">MKVLQGTIHQGNNLVFPVYYGVQCCSASIVACAYGLFHDPSLWTAKDIDACVHVGTNVHAKSCQPNYKGFLFPHEIIKTITLPNNVEVFLQAAEQAKYIGPIHNIEGFGDDIVSALTTHFQTSRCGILTCNEYSFAMMFADSKFWIFDSHAKDVNGRCSNEGFAVLISFSCINELVLYLQQNFNNLSTYSITEIKFEMLIPVLNHIGDSFQNQPGLPVSNHIGDSFQNQPGLPVSNHKGDSFQNQPGLSVSNHIGDSFQNQPGLPVSNHIGDSFQNQPGFTWPLGGSSQNQPGSDVEKDSLKNQPHLLTCPLGDSSQNHPGTDYGTDSIMNLPIFLTCPIGDSSQDQPGQEIQFCQVTFPNTEPHHLTHHVTNFTQNKTLPCKTKKSEQNKPKSKAELINYNTEPKKTTDLRTIQISQVMNKKRKLQNKLEKSRIEKAKRTKLTTDKSAANETVQISKESSELQSLSKKQESNKNYYAEKLKNDQEFKKNNLNKVKSKLANDKDYRIKNLENVKTRLENDDAYRLRNLENVKIRLQVDINYQKTSSLAKKKYHMENLKCNQEKYNKKLDNNKKHRENKENDSIENSRQKLIDQYIAEIKEGPTWICSCCGHLNFKKSISELSDFPKDSIFQLKSVCTANLQTDGKYIVCHTCKRYLLSQIIPNNAVVNGLSFPPIPKVLQGLTQLEERLLAVRQPFMKIIELSKYAGPQYGLKGSCVNVPTDLNSTVSILPRNLTESETILIKLQRRMEDKVPYSYDLIRPERVYKAAEFLVQSEIYKKHNITLDTNWLHNVQTPVEVITVDNENNLTSNSNSTENNLNHGINENFQTPNLDQNLSHMKSLQKPKQNKFQDIFFDTDSNASSSCSESSDSETETGNHETMVIPDILPDHITNDIGLKIAPGEGKVPISLLQDEDVDILTYPSIYCGKARHFQQKLTDSQLRKFEIKSSDRRAAKHIPKLFMSFCKSRLRRFVNRISIAMRKKKNGKSLTAAQILQPNGLDQLIQEDEGYKILDEDRSSPAYWCQKTKEAMAMIRQYGPAHIFATLTAAEVYWHELITILIKINNEQELTEEEVKLLPKLEKIDLIKQDPVTCAWYFHHKFQSLMKVIQNTPLGPFKNFRVCHFVTRYEAQKRGSLHAHAMFWLQGCPTFNPDDEESIKTCETFIDEFITSCYQYKKKNSQQCIQSGQDIDNCLSHDEDDEPCQNNSNWIPLKNEAGYIKLRSKPKTIRFRNYNLLDDEYNYFREQVMLYHPWHNEQNIIDNAKDIYEKYVTTININREKYNFNMSIDLDKTMKEINTHIEDCSSDDEAQDICLSDDFKIFELGTVDSDIALEIPTMKTDDDTPKFGTFTVPKAISNQEYIDLLSSLNEKQTKYHDNFLHLIKSNTKEQFFHFISGPGGVGKSTLLNAITHTVKNCRDFNQLPPIYSTPVYQPSKDTMSILSNASNEITVIHSEHGSNETFYMSKLWSLFELYELTQFMRQKNDLKFAEALLRFANGNTTDEDDAMFESRQLSILNIPEDITIPDATAIALKNITVDNYNATCLSKDFSEGCDSPAIDMVSTSFNKP</sequence>
<keyword evidence="6" id="KW-1185">Reference proteome</keyword>
<name>A0AAE1HCA8_9NEOP</name>
<dbReference type="InterPro" id="IPR051055">
    <property type="entry name" value="PIF1_helicase"/>
</dbReference>
<dbReference type="EMBL" id="JAHWGI010000960">
    <property type="protein sequence ID" value="KAK3918703.1"/>
    <property type="molecule type" value="Genomic_DNA"/>
</dbReference>
<proteinExistence type="predicted"/>
<gene>
    <name evidence="5" type="ORF">KUF71_007950</name>
</gene>
<evidence type="ECO:0000259" key="4">
    <source>
        <dbReference type="Pfam" id="PF20209"/>
    </source>
</evidence>
<feature type="compositionally biased region" description="Polar residues" evidence="2">
    <location>
        <begin position="446"/>
        <end position="456"/>
    </location>
</feature>
<evidence type="ECO:0000313" key="5">
    <source>
        <dbReference type="EMBL" id="KAK3918703.1"/>
    </source>
</evidence>
<evidence type="ECO:0000313" key="6">
    <source>
        <dbReference type="Proteomes" id="UP001219518"/>
    </source>
</evidence>
<feature type="non-terminal residue" evidence="5">
    <location>
        <position position="1566"/>
    </location>
</feature>
<dbReference type="Gene3D" id="3.90.70.120">
    <property type="match status" value="1"/>
</dbReference>
<feature type="region of interest" description="Disordered" evidence="2">
    <location>
        <begin position="437"/>
        <end position="471"/>
    </location>
</feature>
<reference evidence="5" key="1">
    <citation type="submission" date="2021-07" db="EMBL/GenBank/DDBJ databases">
        <authorList>
            <person name="Catto M.A."/>
            <person name="Jacobson A."/>
            <person name="Kennedy G."/>
            <person name="Labadie P."/>
            <person name="Hunt B.G."/>
            <person name="Srinivasan R."/>
        </authorList>
    </citation>
    <scope>NUCLEOTIDE SEQUENCE</scope>
    <source>
        <strain evidence="5">PL_HMW_Pooled</strain>
        <tissue evidence="5">Head</tissue>
    </source>
</reference>
<feature type="region of interest" description="Disordered" evidence="2">
    <location>
        <begin position="227"/>
        <end position="325"/>
    </location>
</feature>
<dbReference type="Pfam" id="PF20209">
    <property type="entry name" value="DUF6570"/>
    <property type="match status" value="1"/>
</dbReference>
<dbReference type="SUPFAM" id="SSF54001">
    <property type="entry name" value="Cysteine proteinases"/>
    <property type="match status" value="1"/>
</dbReference>
<protein>
    <submittedName>
        <fullName evidence="5">GPI-anchored adhesin-like protein PGA18</fullName>
    </submittedName>
</protein>
<comment type="caution">
    <text evidence="5">The sequence shown here is derived from an EMBL/GenBank/DDBJ whole genome shotgun (WGS) entry which is preliminary data.</text>
</comment>
<feature type="compositionally biased region" description="Low complexity" evidence="2">
    <location>
        <begin position="858"/>
        <end position="867"/>
    </location>
</feature>